<gene>
    <name evidence="1" type="primary">KfbT</name>
</gene>
<sequence length="340" mass="37996">MEVIPGLPEDLGLECMIRSHYTTFRVVSQTCHLWRKLLQTTDFHSYRKNKGYSHKMICFVQSIPPNALADETGKSANSCGYGITVFDLRSRTWGRLSQVPKYQSGLPLFCRVASSGNKLIVMGGWDPFSYHPVKDVFVYDFVNQLWRQGKDMPSKRSFFAMGAIDGHVYVAGGHDENKGALKSAWVYDLGRDEWTEMIQMAHERDECEGIVMGNEFWVVSGYDTSSQGVFVTSAESYCVSTRMWNLVESVWKAGQCPRSSVLSLKPSQLISYTEFSSAITDGAFGIALGGQILLKESADVDVKKAFFLVDVGEGQNYRIEKINVPDQFSGLVQSGCSVEI</sequence>
<accession>A0A1L2F308</accession>
<protein>
    <submittedName>
        <fullName evidence="1">KfbT</fullName>
    </submittedName>
</protein>
<dbReference type="InterPro" id="IPR044595">
    <property type="entry name" value="KMD1-4"/>
</dbReference>
<dbReference type="Pfam" id="PF24681">
    <property type="entry name" value="Kelch_KLHDC2_KLHL20_DRC7"/>
    <property type="match status" value="1"/>
</dbReference>
<dbReference type="EMBL" id="KT257664">
    <property type="protein sequence ID" value="ANU06247.1"/>
    <property type="molecule type" value="Genomic_DNA"/>
</dbReference>
<evidence type="ECO:0000313" key="1">
    <source>
        <dbReference type="EMBL" id="ANU06247.1"/>
    </source>
</evidence>
<dbReference type="PANTHER" id="PTHR46407">
    <property type="entry name" value="OS02G0208700 PROTEIN"/>
    <property type="match status" value="1"/>
</dbReference>
<name>A0A1L2F308_9ERIC</name>
<organism evidence="1">
    <name type="scientific">Primula vulgaris</name>
    <dbReference type="NCBI Taxonomy" id="175104"/>
    <lineage>
        <taxon>Eukaryota</taxon>
        <taxon>Viridiplantae</taxon>
        <taxon>Streptophyta</taxon>
        <taxon>Embryophyta</taxon>
        <taxon>Tracheophyta</taxon>
        <taxon>Spermatophyta</taxon>
        <taxon>Magnoliopsida</taxon>
        <taxon>eudicotyledons</taxon>
        <taxon>Gunneridae</taxon>
        <taxon>Pentapetalae</taxon>
        <taxon>asterids</taxon>
        <taxon>Ericales</taxon>
        <taxon>Primulaceae</taxon>
        <taxon>Primula</taxon>
    </lineage>
</organism>
<dbReference type="InterPro" id="IPR015915">
    <property type="entry name" value="Kelch-typ_b-propeller"/>
</dbReference>
<dbReference type="GO" id="GO:2000762">
    <property type="term" value="P:regulation of phenylpropanoid metabolic process"/>
    <property type="evidence" value="ECO:0007669"/>
    <property type="project" value="InterPro"/>
</dbReference>
<proteinExistence type="predicted"/>
<reference evidence="1" key="1">
    <citation type="journal article" date="2016" name="Nat. Plants">
        <title>Genetic architecture and evolution of the S locus supergene in Primula vulgaris.</title>
        <authorList>
            <person name="Li J."/>
            <person name="Cocker J.M."/>
            <person name="Wright J."/>
            <person name="Webster M.A."/>
            <person name="McMullan M."/>
            <person name="Dyer S."/>
            <person name="Swarbreck D."/>
            <person name="Caccamo M."/>
            <person name="Oosterhout C.V."/>
            <person name="Gilmartin P.M."/>
        </authorList>
    </citation>
    <scope>NUCLEOTIDE SEQUENCE</scope>
</reference>
<dbReference type="SMART" id="SM00612">
    <property type="entry name" value="Kelch"/>
    <property type="match status" value="2"/>
</dbReference>
<dbReference type="SUPFAM" id="SSF117281">
    <property type="entry name" value="Kelch motif"/>
    <property type="match status" value="1"/>
</dbReference>
<dbReference type="Gene3D" id="2.120.10.80">
    <property type="entry name" value="Kelch-type beta propeller"/>
    <property type="match status" value="1"/>
</dbReference>
<dbReference type="AlphaFoldDB" id="A0A1L2F308"/>
<dbReference type="GO" id="GO:0080037">
    <property type="term" value="P:negative regulation of cytokinin-activated signaling pathway"/>
    <property type="evidence" value="ECO:0007669"/>
    <property type="project" value="InterPro"/>
</dbReference>
<dbReference type="InterPro" id="IPR006652">
    <property type="entry name" value="Kelch_1"/>
</dbReference>
<dbReference type="PANTHER" id="PTHR46407:SF6">
    <property type="entry name" value="F-BOX DOMAIN-CONTAINING PROTEIN"/>
    <property type="match status" value="1"/>
</dbReference>